<protein>
    <submittedName>
        <fullName evidence="3">NADP-dependent oxidoreductase</fullName>
    </submittedName>
</protein>
<dbReference type="SUPFAM" id="SSF50129">
    <property type="entry name" value="GroES-like"/>
    <property type="match status" value="1"/>
</dbReference>
<dbReference type="SUPFAM" id="SSF51735">
    <property type="entry name" value="NAD(P)-binding Rossmann-fold domains"/>
    <property type="match status" value="1"/>
</dbReference>
<dbReference type="OrthoDB" id="9805663at2"/>
<evidence type="ECO:0000313" key="4">
    <source>
        <dbReference type="Proteomes" id="UP000195331"/>
    </source>
</evidence>
<dbReference type="InterPro" id="IPR013149">
    <property type="entry name" value="ADH-like_C"/>
</dbReference>
<dbReference type="Pfam" id="PF16884">
    <property type="entry name" value="ADH_N_2"/>
    <property type="match status" value="1"/>
</dbReference>
<dbReference type="InterPro" id="IPR020843">
    <property type="entry name" value="ER"/>
</dbReference>
<dbReference type="Gene3D" id="3.40.50.720">
    <property type="entry name" value="NAD(P)-binding Rossmann-like Domain"/>
    <property type="match status" value="1"/>
</dbReference>
<dbReference type="PANTHER" id="PTHR43205:SF7">
    <property type="entry name" value="PROSTAGLANDIN REDUCTASE 1"/>
    <property type="match status" value="1"/>
</dbReference>
<organism evidence="3 4">
    <name type="scientific">Mycobacterium dioxanotrophicus</name>
    <dbReference type="NCBI Taxonomy" id="482462"/>
    <lineage>
        <taxon>Bacteria</taxon>
        <taxon>Bacillati</taxon>
        <taxon>Actinomycetota</taxon>
        <taxon>Actinomycetes</taxon>
        <taxon>Mycobacteriales</taxon>
        <taxon>Mycobacteriaceae</taxon>
        <taxon>Mycobacterium</taxon>
    </lineage>
</organism>
<evidence type="ECO:0000313" key="3">
    <source>
        <dbReference type="EMBL" id="ART72925.1"/>
    </source>
</evidence>
<proteinExistence type="predicted"/>
<keyword evidence="1" id="KW-0560">Oxidoreductase</keyword>
<keyword evidence="4" id="KW-1185">Reference proteome</keyword>
<evidence type="ECO:0000259" key="2">
    <source>
        <dbReference type="SMART" id="SM00829"/>
    </source>
</evidence>
<dbReference type="InterPro" id="IPR011032">
    <property type="entry name" value="GroES-like_sf"/>
</dbReference>
<dbReference type="GO" id="GO:0016628">
    <property type="term" value="F:oxidoreductase activity, acting on the CH-CH group of donors, NAD or NADP as acceptor"/>
    <property type="evidence" value="ECO:0007669"/>
    <property type="project" value="InterPro"/>
</dbReference>
<dbReference type="FunFam" id="3.40.50.720:FF:000121">
    <property type="entry name" value="Prostaglandin reductase 2"/>
    <property type="match status" value="1"/>
</dbReference>
<dbReference type="EMBL" id="CP020809">
    <property type="protein sequence ID" value="ART72925.1"/>
    <property type="molecule type" value="Genomic_DNA"/>
</dbReference>
<evidence type="ECO:0000256" key="1">
    <source>
        <dbReference type="ARBA" id="ARBA00023002"/>
    </source>
</evidence>
<dbReference type="InterPro" id="IPR041694">
    <property type="entry name" value="ADH_N_2"/>
</dbReference>
<reference evidence="3 4" key="1">
    <citation type="submission" date="2017-04" db="EMBL/GenBank/DDBJ databases">
        <title>Whole Genome Sequence of 1,4-Dioxane Degrading Bacterium Mycobacterium dioxanotrophicus PH-06.</title>
        <authorList>
            <person name="He Y."/>
        </authorList>
    </citation>
    <scope>NUCLEOTIDE SEQUENCE [LARGE SCALE GENOMIC DNA]</scope>
    <source>
        <strain evidence="3 4">PH-06</strain>
    </source>
</reference>
<dbReference type="AlphaFoldDB" id="A0A1Y0CD83"/>
<dbReference type="Gene3D" id="3.90.180.10">
    <property type="entry name" value="Medium-chain alcohol dehydrogenases, catalytic domain"/>
    <property type="match status" value="1"/>
</dbReference>
<feature type="domain" description="Enoyl reductase (ER)" evidence="2">
    <location>
        <begin position="31"/>
        <end position="346"/>
    </location>
</feature>
<dbReference type="SMART" id="SM00829">
    <property type="entry name" value="PKS_ER"/>
    <property type="match status" value="1"/>
</dbReference>
<dbReference type="Proteomes" id="UP000195331">
    <property type="component" value="Chromosome"/>
</dbReference>
<dbReference type="InterPro" id="IPR036291">
    <property type="entry name" value="NAD(P)-bd_dom_sf"/>
</dbReference>
<dbReference type="InterPro" id="IPR045010">
    <property type="entry name" value="MDR_fam"/>
</dbReference>
<gene>
    <name evidence="3" type="ORF">BTO20_34105</name>
</gene>
<sequence>MTAARAGNGRKIHVTKTLQYVLARRPKGPVAEDDFRLVETVLPDLDDGDVEFETLFVSIDPAIRGWLDDRPSYLPPVQIGAPVRALGIARVISTRHKGFSPGDLVRGFVGWQERFVVTAPGPEWERIPENSDVPLQRWLGILGMTGLTAWAGIRDILKPQAGQTVLVSGASGAVGSIAVQLAKHAGARVVGIAGGPEKCRMLVEDLGADDVVDRKAKNWAEQLVEATPEGIDLVFENSGGPMFEATIDRLNNHARIALCGLIDGYNMDQRPVGPRNFGLLLSKRTQLQGFIVLDYFNRAAKAHRELSQLLRQGTLKELDTVVHGFHELPLAFIRSFESGTPGKLVVETLPV</sequence>
<dbReference type="PANTHER" id="PTHR43205">
    <property type="entry name" value="PROSTAGLANDIN REDUCTASE"/>
    <property type="match status" value="1"/>
</dbReference>
<dbReference type="KEGG" id="mdx:BTO20_34105"/>
<name>A0A1Y0CD83_9MYCO</name>
<accession>A0A1Y0CD83</accession>
<dbReference type="CDD" id="cd05288">
    <property type="entry name" value="PGDH"/>
    <property type="match status" value="1"/>
</dbReference>
<dbReference type="Pfam" id="PF00107">
    <property type="entry name" value="ADH_zinc_N"/>
    <property type="match status" value="1"/>
</dbReference>